<dbReference type="GeneID" id="25918651"/>
<feature type="region of interest" description="Disordered" evidence="1">
    <location>
        <begin position="1"/>
        <end position="33"/>
    </location>
</feature>
<reference evidence="2 3" key="1">
    <citation type="submission" date="2011-02" db="EMBL/GenBank/DDBJ databases">
        <title>The Genome Sequence of Sphaeroforma arctica JP610.</title>
        <authorList>
            <consortium name="The Broad Institute Genome Sequencing Platform"/>
            <person name="Russ C."/>
            <person name="Cuomo C."/>
            <person name="Young S.K."/>
            <person name="Zeng Q."/>
            <person name="Gargeya S."/>
            <person name="Alvarado L."/>
            <person name="Berlin A."/>
            <person name="Chapman S.B."/>
            <person name="Chen Z."/>
            <person name="Freedman E."/>
            <person name="Gellesch M."/>
            <person name="Goldberg J."/>
            <person name="Griggs A."/>
            <person name="Gujja S."/>
            <person name="Heilman E."/>
            <person name="Heiman D."/>
            <person name="Howarth C."/>
            <person name="Mehta T."/>
            <person name="Neiman D."/>
            <person name="Pearson M."/>
            <person name="Roberts A."/>
            <person name="Saif S."/>
            <person name="Shea T."/>
            <person name="Shenoy N."/>
            <person name="Sisk P."/>
            <person name="Stolte C."/>
            <person name="Sykes S."/>
            <person name="White J."/>
            <person name="Yandava C."/>
            <person name="Burger G."/>
            <person name="Gray M.W."/>
            <person name="Holland P.W.H."/>
            <person name="King N."/>
            <person name="Lang F.B.F."/>
            <person name="Roger A.J."/>
            <person name="Ruiz-Trillo I."/>
            <person name="Haas B."/>
            <person name="Nusbaum C."/>
            <person name="Birren B."/>
        </authorList>
    </citation>
    <scope>NUCLEOTIDE SEQUENCE [LARGE SCALE GENOMIC DNA]</scope>
    <source>
        <strain evidence="2 3">JP610</strain>
    </source>
</reference>
<accession>A0A0L0EZR3</accession>
<evidence type="ECO:0000313" key="2">
    <source>
        <dbReference type="EMBL" id="KNC69343.1"/>
    </source>
</evidence>
<organism evidence="2 3">
    <name type="scientific">Sphaeroforma arctica JP610</name>
    <dbReference type="NCBI Taxonomy" id="667725"/>
    <lineage>
        <taxon>Eukaryota</taxon>
        <taxon>Ichthyosporea</taxon>
        <taxon>Ichthyophonida</taxon>
        <taxon>Sphaeroforma</taxon>
    </lineage>
</organism>
<keyword evidence="3" id="KW-1185">Reference proteome</keyword>
<dbReference type="RefSeq" id="XP_014143245.1">
    <property type="nucleotide sequence ID" value="XM_014287770.1"/>
</dbReference>
<dbReference type="EMBL" id="KQ255697">
    <property type="protein sequence ID" value="KNC69343.1"/>
    <property type="molecule type" value="Genomic_DNA"/>
</dbReference>
<evidence type="ECO:0000313" key="3">
    <source>
        <dbReference type="Proteomes" id="UP000054560"/>
    </source>
</evidence>
<protein>
    <submittedName>
        <fullName evidence="2">Uncharacterized protein</fullName>
    </submittedName>
</protein>
<gene>
    <name evidence="2" type="ORF">SARC_18147</name>
</gene>
<proteinExistence type="predicted"/>
<name>A0A0L0EZR3_9EUKA</name>
<sequence>MPTHLKHSKQEFLSQPQPKLLPQKRKDKQKDAETVATNQAFLMHPKILQRLVTTVTLRSQNMHTLPHSATTRRVSNAMEEDFGQAMSFASMFSMLNLQRYPEALNSYDE</sequence>
<dbReference type="AlphaFoldDB" id="A0A0L0EZR3"/>
<evidence type="ECO:0000256" key="1">
    <source>
        <dbReference type="SAM" id="MobiDB-lite"/>
    </source>
</evidence>
<dbReference type="Proteomes" id="UP000054560">
    <property type="component" value="Unassembled WGS sequence"/>
</dbReference>